<gene>
    <name evidence="1" type="ORF">dnm_000350</name>
</gene>
<accession>A0A975GKQ3</accession>
<proteinExistence type="predicted"/>
<protein>
    <submittedName>
        <fullName evidence="1">Uncharacterized protein</fullName>
    </submittedName>
</protein>
<dbReference type="AlphaFoldDB" id="A0A975GKQ3"/>
<dbReference type="EMBL" id="CP061800">
    <property type="protein sequence ID" value="QTA84043.1"/>
    <property type="molecule type" value="Genomic_DNA"/>
</dbReference>
<organism evidence="1 2">
    <name type="scientific">Desulfonema magnum</name>
    <dbReference type="NCBI Taxonomy" id="45655"/>
    <lineage>
        <taxon>Bacteria</taxon>
        <taxon>Pseudomonadati</taxon>
        <taxon>Thermodesulfobacteriota</taxon>
        <taxon>Desulfobacteria</taxon>
        <taxon>Desulfobacterales</taxon>
        <taxon>Desulfococcaceae</taxon>
        <taxon>Desulfonema</taxon>
    </lineage>
</organism>
<name>A0A975GKQ3_9BACT</name>
<dbReference type="KEGG" id="dmm:dnm_000350"/>
<evidence type="ECO:0000313" key="1">
    <source>
        <dbReference type="EMBL" id="QTA84043.1"/>
    </source>
</evidence>
<sequence>MIIFLSPFKILRMNIRDEDNTHPSVRSSLCPKHFIFKPCQISDNETDKVQFEAFI</sequence>
<dbReference type="Proteomes" id="UP000663722">
    <property type="component" value="Chromosome"/>
</dbReference>
<evidence type="ECO:0000313" key="2">
    <source>
        <dbReference type="Proteomes" id="UP000663722"/>
    </source>
</evidence>
<keyword evidence="2" id="KW-1185">Reference proteome</keyword>
<reference evidence="1" key="1">
    <citation type="journal article" date="2021" name="Microb. Physiol.">
        <title>Proteogenomic Insights into the Physiology of Marine, Sulfate-Reducing, Filamentous Desulfonema limicola and Desulfonema magnum.</title>
        <authorList>
            <person name="Schnaars V."/>
            <person name="Wohlbrand L."/>
            <person name="Scheve S."/>
            <person name="Hinrichs C."/>
            <person name="Reinhardt R."/>
            <person name="Rabus R."/>
        </authorList>
    </citation>
    <scope>NUCLEOTIDE SEQUENCE</scope>
    <source>
        <strain evidence="1">4be13</strain>
    </source>
</reference>